<gene>
    <name evidence="1" type="ORF">BDP55DRAFT_632863</name>
</gene>
<dbReference type="RefSeq" id="XP_060428803.1">
    <property type="nucleotide sequence ID" value="XM_060572477.1"/>
</dbReference>
<comment type="caution">
    <text evidence="1">The sequence shown here is derived from an EMBL/GenBank/DDBJ whole genome shotgun (WGS) entry which is preliminary data.</text>
</comment>
<proteinExistence type="predicted"/>
<evidence type="ECO:0000313" key="1">
    <source>
        <dbReference type="EMBL" id="KAK1674800.1"/>
    </source>
</evidence>
<dbReference type="Proteomes" id="UP001224890">
    <property type="component" value="Unassembled WGS sequence"/>
</dbReference>
<keyword evidence="2" id="KW-1185">Reference proteome</keyword>
<reference evidence="1" key="1">
    <citation type="submission" date="2021-06" db="EMBL/GenBank/DDBJ databases">
        <title>Comparative genomics, transcriptomics and evolutionary studies reveal genomic signatures of adaptation to plant cell wall in hemibiotrophic fungi.</title>
        <authorList>
            <consortium name="DOE Joint Genome Institute"/>
            <person name="Baroncelli R."/>
            <person name="Diaz J.F."/>
            <person name="Benocci T."/>
            <person name="Peng M."/>
            <person name="Battaglia E."/>
            <person name="Haridas S."/>
            <person name="Andreopoulos W."/>
            <person name="Labutti K."/>
            <person name="Pangilinan J."/>
            <person name="Floch G.L."/>
            <person name="Makela M.R."/>
            <person name="Henrissat B."/>
            <person name="Grigoriev I.V."/>
            <person name="Crouch J.A."/>
            <person name="De Vries R.P."/>
            <person name="Sukno S.A."/>
            <person name="Thon M.R."/>
        </authorList>
    </citation>
    <scope>NUCLEOTIDE SEQUENCE</scope>
    <source>
        <strain evidence="1">CBS 193.32</strain>
    </source>
</reference>
<dbReference type="GeneID" id="85457003"/>
<evidence type="ECO:0000313" key="2">
    <source>
        <dbReference type="Proteomes" id="UP001224890"/>
    </source>
</evidence>
<sequence length="275" mass="29953">MAPVLGQGATLHLGGHRRDFALAGACFHTIIVSARCYSSILFFFFPCGLNPAFNEREGNASRLRCFGSRERSEAQLFKTGTHTNDIVRVTELDDAFLQLALTHGCRTSSGDNGSVGELLINSSEQCTESQQTPVMPGYIETNTAIGDLCRFRSRTDNTGYGVEAAIPKPASRTLCVPPTGHTAAQTCRPGKKKFRKFPRITQASRVKPPRAPCRPAFLRPFLVSFHLSSPNWLSQAFVLQALPRLVSPPACRGAALSETMGWVRSVGLIRSVQDG</sequence>
<protein>
    <submittedName>
        <fullName evidence="1">Uncharacterized protein</fullName>
    </submittedName>
</protein>
<organism evidence="1 2">
    <name type="scientific">Colletotrichum godetiae</name>
    <dbReference type="NCBI Taxonomy" id="1209918"/>
    <lineage>
        <taxon>Eukaryota</taxon>
        <taxon>Fungi</taxon>
        <taxon>Dikarya</taxon>
        <taxon>Ascomycota</taxon>
        <taxon>Pezizomycotina</taxon>
        <taxon>Sordariomycetes</taxon>
        <taxon>Hypocreomycetidae</taxon>
        <taxon>Glomerellales</taxon>
        <taxon>Glomerellaceae</taxon>
        <taxon>Colletotrichum</taxon>
        <taxon>Colletotrichum acutatum species complex</taxon>
    </lineage>
</organism>
<dbReference type="AlphaFoldDB" id="A0AAJ0EX15"/>
<accession>A0AAJ0EX15</accession>
<name>A0AAJ0EX15_9PEZI</name>
<dbReference type="EMBL" id="JAHMHR010000024">
    <property type="protein sequence ID" value="KAK1674800.1"/>
    <property type="molecule type" value="Genomic_DNA"/>
</dbReference>